<evidence type="ECO:0000256" key="1">
    <source>
        <dbReference type="ARBA" id="ARBA00022729"/>
    </source>
</evidence>
<dbReference type="InterPro" id="IPR009003">
    <property type="entry name" value="Peptidase_S1_PA"/>
</dbReference>
<dbReference type="Pfam" id="PF00089">
    <property type="entry name" value="Trypsin"/>
    <property type="match status" value="1"/>
</dbReference>
<keyword evidence="2" id="KW-0106">Calcium</keyword>
<dbReference type="InterPro" id="IPR043504">
    <property type="entry name" value="Peptidase_S1_PA_chymotrypsin"/>
</dbReference>
<gene>
    <name evidence="9" type="primary">CFB</name>
</gene>
<dbReference type="AlphaFoldDB" id="W8B3K9"/>
<evidence type="ECO:0000256" key="4">
    <source>
        <dbReference type="ARBA" id="ARBA00023157"/>
    </source>
</evidence>
<dbReference type="EMBL" id="GAMC01013403">
    <property type="protein sequence ID" value="JAB93152.1"/>
    <property type="molecule type" value="mRNA"/>
</dbReference>
<dbReference type="InterPro" id="IPR018114">
    <property type="entry name" value="TRYPSIN_HIS"/>
</dbReference>
<dbReference type="PANTHER" id="PTHR24260">
    <property type="match status" value="1"/>
</dbReference>
<dbReference type="PROSITE" id="PS50240">
    <property type="entry name" value="TRYPSIN_DOM"/>
    <property type="match status" value="1"/>
</dbReference>
<dbReference type="InterPro" id="IPR001314">
    <property type="entry name" value="Peptidase_S1A"/>
</dbReference>
<evidence type="ECO:0000256" key="3">
    <source>
        <dbReference type="ARBA" id="ARBA00023145"/>
    </source>
</evidence>
<keyword evidence="3" id="KW-0865">Zymogen</keyword>
<dbReference type="CDD" id="cd00190">
    <property type="entry name" value="Tryp_SPc"/>
    <property type="match status" value="1"/>
</dbReference>
<dbReference type="GO" id="GO:0006508">
    <property type="term" value="P:proteolysis"/>
    <property type="evidence" value="ECO:0007669"/>
    <property type="project" value="InterPro"/>
</dbReference>
<comment type="similarity">
    <text evidence="6">Belongs to the peptidase S1 family. CLIP subfamily.</text>
</comment>
<evidence type="ECO:0000256" key="6">
    <source>
        <dbReference type="ARBA" id="ARBA00024195"/>
    </source>
</evidence>
<dbReference type="FunFam" id="2.40.10.10:FF:000028">
    <property type="entry name" value="Serine protease easter"/>
    <property type="match status" value="1"/>
</dbReference>
<feature type="transmembrane region" description="Helical" evidence="7">
    <location>
        <begin position="58"/>
        <end position="78"/>
    </location>
</feature>
<dbReference type="PRINTS" id="PR00722">
    <property type="entry name" value="CHYMOTRYPSIN"/>
</dbReference>
<evidence type="ECO:0000256" key="2">
    <source>
        <dbReference type="ARBA" id="ARBA00022837"/>
    </source>
</evidence>
<evidence type="ECO:0000313" key="9">
    <source>
        <dbReference type="EMBL" id="JAB93152.1"/>
    </source>
</evidence>
<keyword evidence="7" id="KW-0472">Membrane</keyword>
<keyword evidence="1" id="KW-0732">Signal</keyword>
<dbReference type="InterPro" id="IPR001254">
    <property type="entry name" value="Trypsin_dom"/>
</dbReference>
<reference evidence="9" key="2">
    <citation type="journal article" date="2014" name="BMC Genomics">
        <title>A genomic perspective to assessing quality of mass-reared SIT flies used in Mediterranean fruit fly (Ceratitis capitata) eradication in California.</title>
        <authorList>
            <person name="Calla B."/>
            <person name="Hall B."/>
            <person name="Hou S."/>
            <person name="Geib S.M."/>
        </authorList>
    </citation>
    <scope>NUCLEOTIDE SEQUENCE</scope>
</reference>
<dbReference type="SUPFAM" id="SSF50494">
    <property type="entry name" value="Trypsin-like serine proteases"/>
    <property type="match status" value="1"/>
</dbReference>
<sequence length="438" mass="48391">INKNNKNYSLYIYLKNKKKLISKKFISEKFSFHSFVYLFYCYKMLWQDVFGQNDRRGVNQWFLTAWQIFTLIIIGWLATTGNCEVGTFEKLIMPENFVNPSASAAPQGRSYAPRSYYDAGTECTVGTECTPLHDCTAMIYEVAKRCYYGDKSLFCGGGEEMPYVCCPSSPLEKNQVCGKSLVQGHFYRGLGTHPFVARVGFKHINTGAFAYPCAGSVIARRVILTAAHCALAKAEGHRLSSVRVGEYDTSSDPDCASTGFCAPRSVNHAISHVIVHPDYKQGQYHHDIALLVLKTPLNYSVATQPICLQKSRTNLVVGKRATIAGWGKMSTSSTRQPEMAHLDVPLTSWDLCLRNYGSTGALESPNSIEGQWMCAGGEGKDVCQGFGGAPLFIQENGIYSQIGIMSFGSDNCGGLRIPSVYTSVAHFAEWIHDNTPPE</sequence>
<keyword evidence="7" id="KW-1133">Transmembrane helix</keyword>
<name>W8B3K9_CERCA</name>
<feature type="domain" description="Peptidase S1" evidence="8">
    <location>
        <begin position="181"/>
        <end position="436"/>
    </location>
</feature>
<dbReference type="InterPro" id="IPR051333">
    <property type="entry name" value="CLIP_Serine_Protease"/>
</dbReference>
<feature type="non-terminal residue" evidence="9">
    <location>
        <position position="1"/>
    </location>
</feature>
<evidence type="ECO:0000259" key="8">
    <source>
        <dbReference type="PROSITE" id="PS50240"/>
    </source>
</evidence>
<keyword evidence="5" id="KW-0325">Glycoprotein</keyword>
<protein>
    <submittedName>
        <fullName evidence="9">Clotting factor B</fullName>
    </submittedName>
</protein>
<dbReference type="GO" id="GO:0004252">
    <property type="term" value="F:serine-type endopeptidase activity"/>
    <property type="evidence" value="ECO:0007669"/>
    <property type="project" value="InterPro"/>
</dbReference>
<keyword evidence="4" id="KW-1015">Disulfide bond</keyword>
<proteinExistence type="evidence at transcript level"/>
<accession>W8B3K9</accession>
<dbReference type="SMART" id="SM00020">
    <property type="entry name" value="Tryp_SPc"/>
    <property type="match status" value="1"/>
</dbReference>
<dbReference type="PANTHER" id="PTHR24260:SF145">
    <property type="entry name" value="FI17609P1-RELATED"/>
    <property type="match status" value="1"/>
</dbReference>
<evidence type="ECO:0000256" key="7">
    <source>
        <dbReference type="SAM" id="Phobius"/>
    </source>
</evidence>
<dbReference type="OrthoDB" id="40021at2759"/>
<keyword evidence="7" id="KW-0812">Transmembrane</keyword>
<evidence type="ECO:0000256" key="5">
    <source>
        <dbReference type="ARBA" id="ARBA00023180"/>
    </source>
</evidence>
<dbReference type="Gene3D" id="2.40.10.10">
    <property type="entry name" value="Trypsin-like serine proteases"/>
    <property type="match status" value="2"/>
</dbReference>
<organism evidence="9">
    <name type="scientific">Ceratitis capitata</name>
    <name type="common">Mediterranean fruit fly</name>
    <name type="synonym">Tephritis capitata</name>
    <dbReference type="NCBI Taxonomy" id="7213"/>
    <lineage>
        <taxon>Eukaryota</taxon>
        <taxon>Metazoa</taxon>
        <taxon>Ecdysozoa</taxon>
        <taxon>Arthropoda</taxon>
        <taxon>Hexapoda</taxon>
        <taxon>Insecta</taxon>
        <taxon>Pterygota</taxon>
        <taxon>Neoptera</taxon>
        <taxon>Endopterygota</taxon>
        <taxon>Diptera</taxon>
        <taxon>Brachycera</taxon>
        <taxon>Muscomorpha</taxon>
        <taxon>Tephritoidea</taxon>
        <taxon>Tephritidae</taxon>
        <taxon>Ceratitis</taxon>
        <taxon>Ceratitis</taxon>
    </lineage>
</organism>
<reference evidence="9" key="1">
    <citation type="submission" date="2013-07" db="EMBL/GenBank/DDBJ databases">
        <authorList>
            <person name="Geib S."/>
        </authorList>
    </citation>
    <scope>NUCLEOTIDE SEQUENCE</scope>
</reference>
<dbReference type="PROSITE" id="PS00134">
    <property type="entry name" value="TRYPSIN_HIS"/>
    <property type="match status" value="1"/>
</dbReference>